<evidence type="ECO:0000313" key="38">
    <source>
        <dbReference type="EMBL" id="ATW30015.1"/>
    </source>
</evidence>
<dbReference type="EMBL" id="CP017606">
    <property type="protein sequence ID" value="ATW29236.1"/>
    <property type="molecule type" value="Genomic_DNA"/>
</dbReference>
<dbReference type="EMBL" id="CP017606">
    <property type="protein sequence ID" value="ATW30133.1"/>
    <property type="molecule type" value="Genomic_DNA"/>
</dbReference>
<evidence type="ECO:0000256" key="1">
    <source>
        <dbReference type="SAM" id="MobiDB-lite"/>
    </source>
</evidence>
<dbReference type="EMBL" id="CP022932">
    <property type="protein sequence ID" value="ASV34016.1"/>
    <property type="molecule type" value="Genomic_DNA"/>
</dbReference>
<evidence type="ECO:0000313" key="56">
    <source>
        <dbReference type="EMBL" id="ATW30872.1"/>
    </source>
</evidence>
<reference evidence="3" key="2">
    <citation type="submission" date="2017-08" db="EMBL/GenBank/DDBJ databases">
        <title>Genome sequence of Candidatus Hamiltonella defensa from Acyrthosiphon pisum strain MI47.</title>
        <authorList>
            <person name="Patel V.A."/>
            <person name="Chevignon G."/>
            <person name="Russell J.A."/>
            <person name="Oliver K.M."/>
        </authorList>
    </citation>
    <scope>NUCLEOTIDE SEQUENCE</scope>
    <source>
        <strain evidence="3">MI47</strain>
    </source>
</reference>
<geneLocation type="plasmid" evidence="58">
    <name>phda2c.2</name>
</geneLocation>
<evidence type="ECO:0000313" key="48">
    <source>
        <dbReference type="EMBL" id="ATW30289.1"/>
    </source>
</evidence>
<evidence type="ECO:0000313" key="52">
    <source>
        <dbReference type="EMBL" id="ATW30499.1"/>
    </source>
</evidence>
<dbReference type="EMBL" id="CP022932">
    <property type="protein sequence ID" value="ASV34057.1"/>
    <property type="molecule type" value="Genomic_DNA"/>
</dbReference>
<evidence type="ECO:0000313" key="54">
    <source>
        <dbReference type="EMBL" id="ATW30859.1"/>
    </source>
</evidence>
<dbReference type="EMBL" id="CP017606">
    <property type="protein sequence ID" value="ATW30068.1"/>
    <property type="molecule type" value="Genomic_DNA"/>
</dbReference>
<dbReference type="EMBL" id="CP022932">
    <property type="protein sequence ID" value="ASV33957.1"/>
    <property type="molecule type" value="Genomic_DNA"/>
</dbReference>
<evidence type="ECO:0000313" key="14">
    <source>
        <dbReference type="EMBL" id="ASV33980.1"/>
    </source>
</evidence>
<dbReference type="GeneID" id="66261749"/>
<evidence type="ECO:0000313" key="10">
    <source>
        <dbReference type="EMBL" id="ASV33765.1"/>
    </source>
</evidence>
<evidence type="ECO:0000313" key="29">
    <source>
        <dbReference type="EMBL" id="ATW29806.1"/>
    </source>
</evidence>
<evidence type="ECO:0000313" key="11">
    <source>
        <dbReference type="EMBL" id="ASV33847.1"/>
    </source>
</evidence>
<evidence type="ECO:0000313" key="5">
    <source>
        <dbReference type="EMBL" id="ASV33166.1"/>
    </source>
</evidence>
<evidence type="ECO:0000313" key="7">
    <source>
        <dbReference type="EMBL" id="ASV33382.1"/>
    </source>
</evidence>
<evidence type="ECO:0000313" key="15">
    <source>
        <dbReference type="EMBL" id="ASV34016.1"/>
    </source>
</evidence>
<evidence type="ECO:0000313" key="20">
    <source>
        <dbReference type="EMBL" id="ATW29078.1"/>
    </source>
</evidence>
<dbReference type="EMBL" id="CP017606">
    <property type="protein sequence ID" value="ATW29900.1"/>
    <property type="molecule type" value="Genomic_DNA"/>
</dbReference>
<geneLocation type="plasmid" evidence="57">
    <name>pHDA2C.3</name>
</geneLocation>
<dbReference type="EMBL" id="CP017606">
    <property type="protein sequence ID" value="ATW29051.1"/>
    <property type="molecule type" value="Genomic_DNA"/>
</dbReference>
<dbReference type="EMBL" id="CP017609">
    <property type="protein sequence ID" value="ATW30913.1"/>
    <property type="molecule type" value="Genomic_DNA"/>
</dbReference>
<dbReference type="EMBL" id="CP017606">
    <property type="protein sequence ID" value="ATW29952.1"/>
    <property type="molecule type" value="Genomic_DNA"/>
</dbReference>
<dbReference type="EMBL" id="CP017606">
    <property type="protein sequence ID" value="ATW30225.1"/>
    <property type="molecule type" value="Genomic_DNA"/>
</dbReference>
<dbReference type="EMBL" id="CP022932">
    <property type="protein sequence ID" value="ASV33332.1"/>
    <property type="molecule type" value="Genomic_DNA"/>
</dbReference>
<dbReference type="EMBL" id="CP017606">
    <property type="protein sequence ID" value="ATW29328.1"/>
    <property type="molecule type" value="Genomic_DNA"/>
</dbReference>
<dbReference type="EMBL" id="CP017606">
    <property type="protein sequence ID" value="ATW30031.1"/>
    <property type="molecule type" value="Genomic_DNA"/>
</dbReference>
<evidence type="ECO:0000313" key="37">
    <source>
        <dbReference type="EMBL" id="ATW30005.1"/>
    </source>
</evidence>
<feature type="domain" description="Transposase Synechocystis PCC 6803" evidence="2">
    <location>
        <begin position="1"/>
        <end position="104"/>
    </location>
</feature>
<geneLocation type="plasmid" evidence="58">
    <name>phda2c.3</name>
</geneLocation>
<dbReference type="Proteomes" id="UP000230008">
    <property type="component" value="Chromosome"/>
</dbReference>
<dbReference type="EMBL" id="CP017607">
    <property type="protein sequence ID" value="ATW30789.1"/>
    <property type="molecule type" value="Genomic_DNA"/>
</dbReference>
<dbReference type="EMBL" id="CP017606">
    <property type="protein sequence ID" value="ATW29339.1"/>
    <property type="molecule type" value="Genomic_DNA"/>
</dbReference>
<gene>
    <name evidence="19" type="ORF">BJP41_00385</name>
    <name evidence="20" type="ORF">BJP41_00540</name>
    <name evidence="21" type="ORF">BJP41_01285</name>
    <name evidence="22" type="ORF">BJP41_01465</name>
    <name evidence="23" type="ORF">BJP41_01580</name>
    <name evidence="24" type="ORF">BJP41_01690</name>
    <name evidence="25" type="ORF">BJP41_02080</name>
    <name evidence="26" type="ORF">BJP41_02155</name>
    <name evidence="27" type="ORF">BJP41_03250</name>
    <name evidence="28" type="ORF">BJP41_03850</name>
    <name evidence="29" type="ORF">BJP41_05050</name>
    <name evidence="30" type="ORF">BJP41_05080</name>
    <name evidence="31" type="ORF">BJP41_05145</name>
    <name evidence="32" type="ORF">BJP41_05290</name>
    <name evidence="33" type="ORF">BJP41_05605</name>
    <name evidence="34" type="ORF">BJP41_05645</name>
    <name evidence="35" type="ORF">BJP41_05985</name>
    <name evidence="36" type="ORF">BJP41_06215</name>
    <name evidence="37" type="ORF">BJP41_06315</name>
    <name evidence="38" type="ORF">BJP41_06365</name>
    <name evidence="39" type="ORF">BJP41_06475</name>
    <name evidence="40" type="ORF">BJP41_06730</name>
    <name evidence="41" type="ORF">BJP41_06975</name>
    <name evidence="42" type="ORF">BJP41_07115</name>
    <name evidence="43" type="ORF">BJP41_07145</name>
    <name evidence="44" type="ORF">BJP41_07160</name>
    <name evidence="45" type="ORF">BJP41_07685</name>
    <name evidence="46" type="ORF">BJP41_07735</name>
    <name evidence="47" type="ORF">BJP41_07955</name>
    <name evidence="48" type="ORF">BJP41_08155</name>
    <name evidence="49" type="ORF">BJP41_08560</name>
    <name evidence="50" type="ORF">BJP41_08695</name>
    <name evidence="51" type="ORF">BJP41_08745</name>
    <name evidence="52" type="ORF">BJP41_09385</name>
    <name evidence="53" type="ORF">BJP41_09910</name>
    <name evidence="54" type="ORF">BJP41_10315</name>
    <name evidence="55" type="ORF">BJP41_10375</name>
    <name evidence="56" type="ORF">BJP41_10405</name>
    <name evidence="57" type="ORF">BJP41_10620</name>
    <name evidence="3" type="ORF">CJJ18_01010</name>
    <name evidence="4" type="ORF">CJJ18_01820</name>
    <name evidence="5" type="ORF">CJJ18_02655</name>
    <name evidence="6" type="ORF">CJJ18_03855</name>
    <name evidence="7" type="ORF">CJJ18_04210</name>
    <name evidence="8" type="ORF">CJJ18_04265</name>
    <name evidence="9" type="ORF">CJJ18_06540</name>
    <name evidence="10" type="ORF">CJJ18_06850</name>
    <name evidence="11" type="ORF">CJJ18_07410</name>
    <name evidence="12" type="ORF">CJJ18_07960</name>
    <name evidence="13" type="ORF">CJJ18_08150</name>
    <name evidence="14" type="ORF">CJJ18_08305</name>
    <name evidence="15" type="ORF">CJJ18_08555</name>
    <name evidence="16" type="ORF">CJJ18_08820</name>
    <name evidence="17" type="ORF">CJJ18_10070</name>
    <name evidence="18" type="ORF">CJJ18_10125</name>
</gene>
<geneLocation type="plasmid" evidence="58">
    <name>phda2c.1</name>
</geneLocation>
<evidence type="ECO:0000313" key="58">
    <source>
        <dbReference type="Proteomes" id="UP000230008"/>
    </source>
</evidence>
<dbReference type="EMBL" id="CP017606">
    <property type="protein sequence ID" value="ATW29811.1"/>
    <property type="molecule type" value="Genomic_DNA"/>
</dbReference>
<evidence type="ECO:0000313" key="16">
    <source>
        <dbReference type="EMBL" id="ASV34057.1"/>
    </source>
</evidence>
<dbReference type="EMBL" id="CP017606">
    <property type="protein sequence ID" value="ATW30382.1"/>
    <property type="molecule type" value="Genomic_DNA"/>
</dbReference>
<evidence type="ECO:0000313" key="51">
    <source>
        <dbReference type="EMBL" id="ATW30392.1"/>
    </source>
</evidence>
<evidence type="ECO:0000313" key="24">
    <source>
        <dbReference type="EMBL" id="ATW29274.1"/>
    </source>
</evidence>
<dbReference type="EMBL" id="CP017606">
    <property type="protein sequence ID" value="ATW29893.1"/>
    <property type="molecule type" value="Genomic_DNA"/>
</dbReference>
<dbReference type="EMBL" id="CP017606">
    <property type="protein sequence ID" value="ATW29991.1"/>
    <property type="molecule type" value="Genomic_DNA"/>
</dbReference>
<dbReference type="EMBL" id="CP022932">
    <property type="protein sequence ID" value="ASV33927.1"/>
    <property type="molecule type" value="Genomic_DNA"/>
</dbReference>
<evidence type="ECO:0000313" key="39">
    <source>
        <dbReference type="EMBL" id="ATW30031.1"/>
    </source>
</evidence>
<dbReference type="EMBL" id="CP022932">
    <property type="protein sequence ID" value="ASV33847.1"/>
    <property type="molecule type" value="Genomic_DNA"/>
</dbReference>
<dbReference type="InterPro" id="IPR009057">
    <property type="entry name" value="Homeodomain-like_sf"/>
</dbReference>
<evidence type="ECO:0000313" key="43">
    <source>
        <dbReference type="EMBL" id="ATW30131.1"/>
    </source>
</evidence>
<dbReference type="Proteomes" id="UP000230008">
    <property type="component" value="Plasmid pHDA2C.1"/>
</dbReference>
<proteinExistence type="predicted"/>
<evidence type="ECO:0000313" key="23">
    <source>
        <dbReference type="EMBL" id="ATW29254.1"/>
    </source>
</evidence>
<dbReference type="AlphaFoldDB" id="A0A2D3SXL1"/>
<dbReference type="EMBL" id="CP017606">
    <property type="protein sequence ID" value="ATW29274.1"/>
    <property type="molecule type" value="Genomic_DNA"/>
</dbReference>
<evidence type="ECO:0000313" key="19">
    <source>
        <dbReference type="EMBL" id="ATW29051.1"/>
    </source>
</evidence>
<evidence type="ECO:0000313" key="32">
    <source>
        <dbReference type="EMBL" id="ATW29846.1"/>
    </source>
</evidence>
<dbReference type="EMBL" id="CP017606">
    <property type="protein sequence ID" value="ATW29846.1"/>
    <property type="molecule type" value="Genomic_DNA"/>
</dbReference>
<dbReference type="EMBL" id="CP022932">
    <property type="protein sequence ID" value="ASV34234.1"/>
    <property type="molecule type" value="Genomic_DNA"/>
</dbReference>
<dbReference type="EMBL" id="CP017606">
    <property type="protein sequence ID" value="ATW30289.1"/>
    <property type="molecule type" value="Genomic_DNA"/>
</dbReference>
<evidence type="ECO:0000313" key="26">
    <source>
        <dbReference type="EMBL" id="ATW29339.1"/>
    </source>
</evidence>
<dbReference type="EMBL" id="CP017606">
    <property type="protein sequence ID" value="ATW30261.1"/>
    <property type="molecule type" value="Genomic_DNA"/>
</dbReference>
<evidence type="ECO:0000259" key="2">
    <source>
        <dbReference type="Pfam" id="PF01710"/>
    </source>
</evidence>
<evidence type="ECO:0000313" key="41">
    <source>
        <dbReference type="EMBL" id="ATW30107.1"/>
    </source>
</evidence>
<evidence type="ECO:0000313" key="47">
    <source>
        <dbReference type="EMBL" id="ATW30261.1"/>
    </source>
</evidence>
<dbReference type="EMBL" id="CP017606">
    <property type="protein sequence ID" value="ATW29806.1"/>
    <property type="molecule type" value="Genomic_DNA"/>
</dbReference>
<evidence type="ECO:0000313" key="50">
    <source>
        <dbReference type="EMBL" id="ATW30382.1"/>
    </source>
</evidence>
<dbReference type="EMBL" id="CP017606">
    <property type="protein sequence ID" value="ATW29078.1"/>
    <property type="molecule type" value="Genomic_DNA"/>
</dbReference>
<dbReference type="EMBL" id="CP022932">
    <property type="protein sequence ID" value="ASV33765.1"/>
    <property type="molecule type" value="Genomic_DNA"/>
</dbReference>
<geneLocation type="plasmid" evidence="54">
    <name>pHDA2C.2</name>
</geneLocation>
<dbReference type="Proteomes" id="UP000230008">
    <property type="component" value="Plasmid pHDA2C.3"/>
</dbReference>
<reference evidence="25" key="4">
    <citation type="journal article" date="2018" name="Genome Biol. Evol.">
        <title>Culture-Facilitated Comparative Genomics of the Facultative Symbiont Hamiltonella defensa.</title>
        <authorList>
            <person name="Chevignon G."/>
            <person name="Boyd B.M."/>
            <person name="Brandt J.W."/>
            <person name="Oliver K.M."/>
            <person name="Strand M.R."/>
        </authorList>
    </citation>
    <scope>NUCLEOTIDE SEQUENCE</scope>
    <source>
        <strain evidence="25">A2C</strain>
    </source>
</reference>
<evidence type="ECO:0000313" key="25">
    <source>
        <dbReference type="EMBL" id="ATW29328.1"/>
    </source>
</evidence>
<dbReference type="OMA" id="TTIHYAF"/>
<organism evidence="25 58">
    <name type="scientific">Candidatus Williamhamiltonella defendens</name>
    <dbReference type="NCBI Taxonomy" id="138072"/>
    <lineage>
        <taxon>Bacteria</taxon>
        <taxon>Pseudomonadati</taxon>
        <taxon>Pseudomonadota</taxon>
        <taxon>Gammaproteobacteria</taxon>
        <taxon>Enterobacterales</taxon>
        <taxon>Enterobacteriaceae</taxon>
        <taxon>aphid secondary symbionts</taxon>
        <taxon>Candidatus Williamhamiltonella</taxon>
    </lineage>
</organism>
<evidence type="ECO:0000313" key="34">
    <source>
        <dbReference type="EMBL" id="ATW29900.1"/>
    </source>
</evidence>
<evidence type="ECO:0000313" key="46">
    <source>
        <dbReference type="EMBL" id="ATW30225.1"/>
    </source>
</evidence>
<dbReference type="EMBL" id="CP022932">
    <property type="protein sequence ID" value="ASV34242.1"/>
    <property type="molecule type" value="Genomic_DNA"/>
</dbReference>
<dbReference type="EMBL" id="CP017606">
    <property type="protein sequence ID" value="ATW30015.1"/>
    <property type="molecule type" value="Genomic_DNA"/>
</dbReference>
<dbReference type="InterPro" id="IPR002622">
    <property type="entry name" value="Transposase_14"/>
</dbReference>
<protein>
    <recommendedName>
        <fullName evidence="2">Transposase Synechocystis PCC 6803 domain-containing protein</fullName>
    </recommendedName>
</protein>
<dbReference type="Proteomes" id="UP000792865">
    <property type="component" value="Chromosome"/>
</dbReference>
<evidence type="ECO:0000313" key="30">
    <source>
        <dbReference type="EMBL" id="ATW29811.1"/>
    </source>
</evidence>
<name>A0A2D3SXL1_9ENTR</name>
<evidence type="ECO:0000313" key="13">
    <source>
        <dbReference type="EMBL" id="ASV33957.1"/>
    </source>
</evidence>
<evidence type="ECO:0000313" key="3">
    <source>
        <dbReference type="EMBL" id="ASV32943.1"/>
    </source>
</evidence>
<dbReference type="EMBL" id="CP022932">
    <property type="protein sequence ID" value="ASV33390.1"/>
    <property type="molecule type" value="Genomic_DNA"/>
</dbReference>
<geneLocation type="plasmid" evidence="53">
    <name>pHDA2C.1</name>
</geneLocation>
<dbReference type="EMBL" id="CP022932">
    <property type="protein sequence ID" value="ASV33717.1"/>
    <property type="molecule type" value="Genomic_DNA"/>
</dbReference>
<feature type="region of interest" description="Disordered" evidence="1">
    <location>
        <begin position="98"/>
        <end position="125"/>
    </location>
</feature>
<dbReference type="EMBL" id="CP022932">
    <property type="protein sequence ID" value="ASV33055.1"/>
    <property type="molecule type" value="Genomic_DNA"/>
</dbReference>
<evidence type="ECO:0000313" key="21">
    <source>
        <dbReference type="EMBL" id="ATW29204.1"/>
    </source>
</evidence>
<dbReference type="EMBL" id="CP017606">
    <property type="protein sequence ID" value="ATW30107.1"/>
    <property type="molecule type" value="Genomic_DNA"/>
</dbReference>
<evidence type="ECO:0000313" key="28">
    <source>
        <dbReference type="EMBL" id="ATW29628.1"/>
    </source>
</evidence>
<dbReference type="Proteomes" id="UP000230008">
    <property type="component" value="Plasmid pHDA2C.2"/>
</dbReference>
<dbReference type="EMBL" id="CP022932">
    <property type="protein sequence ID" value="ASV33166.1"/>
    <property type="molecule type" value="Genomic_DNA"/>
</dbReference>
<evidence type="ECO:0000313" key="22">
    <source>
        <dbReference type="EMBL" id="ATW29236.1"/>
    </source>
</evidence>
<dbReference type="EMBL" id="CP017608">
    <property type="protein sequence ID" value="ATW30872.1"/>
    <property type="molecule type" value="Genomic_DNA"/>
</dbReference>
<keyword evidence="53" id="KW-0614">Plasmid</keyword>
<dbReference type="EMBL" id="CP017608">
    <property type="protein sequence ID" value="ATW30869.1"/>
    <property type="molecule type" value="Genomic_DNA"/>
</dbReference>
<dbReference type="EMBL" id="CP017606">
    <property type="protein sequence ID" value="ATW29824.1"/>
    <property type="molecule type" value="Genomic_DNA"/>
</dbReference>
<reference evidence="58" key="3">
    <citation type="submission" date="2017-11" db="EMBL/GenBank/DDBJ databases">
        <title>PacBio sequencing of new strain of the secondary endosymbiont Candidatus Hamiltonella defensa.</title>
        <authorList>
            <person name="Strand M.R."/>
            <person name="Oliver K."/>
        </authorList>
    </citation>
    <scope>NUCLEOTIDE SEQUENCE [LARGE SCALE GENOMIC DNA]</scope>
    <source>
        <strain evidence="58">A2C</strain>
        <plasmid evidence="58">phda2c.1</plasmid>
        <plasmid evidence="58">phda2c.2</plasmid>
        <plasmid evidence="58">phda2c.3</plasmid>
    </source>
</reference>
<evidence type="ECO:0000313" key="36">
    <source>
        <dbReference type="EMBL" id="ATW29991.1"/>
    </source>
</evidence>
<dbReference type="EMBL" id="CP017606">
    <property type="protein sequence ID" value="ATW29254.1"/>
    <property type="molecule type" value="Genomic_DNA"/>
</dbReference>
<evidence type="ECO:0000313" key="18">
    <source>
        <dbReference type="EMBL" id="ASV34242.1"/>
    </source>
</evidence>
<dbReference type="EMBL" id="CP017606">
    <property type="protein sequence ID" value="ATW29526.1"/>
    <property type="molecule type" value="Genomic_DNA"/>
</dbReference>
<accession>A0A2D3SXL1</accession>
<dbReference type="SUPFAM" id="SSF46689">
    <property type="entry name" value="Homeodomain-like"/>
    <property type="match status" value="1"/>
</dbReference>
<dbReference type="EMBL" id="CP017606">
    <property type="protein sequence ID" value="ATW30357.1"/>
    <property type="molecule type" value="Genomic_DNA"/>
</dbReference>
<sequence>MSYSVDFRQKVLSIREKEGLSIRATAKRFHVGTDTLRRWLKRIEPKPSGPRRGKMDKEAFIKDVAEYPDSYQRERAARFGVCPKAIWQALKRWGLTYKKNSASSQGKRRGTTGVPGKNRGVSKAG</sequence>
<dbReference type="EMBL" id="CP022932">
    <property type="protein sequence ID" value="ASV32943.1"/>
    <property type="molecule type" value="Genomic_DNA"/>
</dbReference>
<evidence type="ECO:0000313" key="27">
    <source>
        <dbReference type="EMBL" id="ATW29526.1"/>
    </source>
</evidence>
<evidence type="ECO:0000313" key="44">
    <source>
        <dbReference type="EMBL" id="ATW30133.1"/>
    </source>
</evidence>
<evidence type="ECO:0000313" key="31">
    <source>
        <dbReference type="EMBL" id="ATW29824.1"/>
    </source>
</evidence>
<dbReference type="Pfam" id="PF01710">
    <property type="entry name" value="HTH_Tnp_IS630"/>
    <property type="match status" value="1"/>
</dbReference>
<dbReference type="RefSeq" id="WP_012737971.1">
    <property type="nucleotide sequence ID" value="NZ_CADIJJ010000167.1"/>
</dbReference>
<evidence type="ECO:0000313" key="4">
    <source>
        <dbReference type="EMBL" id="ASV33055.1"/>
    </source>
</evidence>
<dbReference type="EMBL" id="CP022932">
    <property type="protein sequence ID" value="ASV33382.1"/>
    <property type="molecule type" value="Genomic_DNA"/>
</dbReference>
<evidence type="ECO:0000313" key="57">
    <source>
        <dbReference type="EMBL" id="ATW30913.1"/>
    </source>
</evidence>
<evidence type="ECO:0000313" key="40">
    <source>
        <dbReference type="EMBL" id="ATW30068.1"/>
    </source>
</evidence>
<evidence type="ECO:0000313" key="17">
    <source>
        <dbReference type="EMBL" id="ASV34234.1"/>
    </source>
</evidence>
<evidence type="ECO:0000313" key="6">
    <source>
        <dbReference type="EMBL" id="ASV33332.1"/>
    </source>
</evidence>
<dbReference type="EMBL" id="CP017606">
    <property type="protein sequence ID" value="ATW29204.1"/>
    <property type="molecule type" value="Genomic_DNA"/>
</dbReference>
<evidence type="ECO:0000313" key="45">
    <source>
        <dbReference type="EMBL" id="ATW30216.1"/>
    </source>
</evidence>
<dbReference type="EMBL" id="CP022932">
    <property type="protein sequence ID" value="ASV33980.1"/>
    <property type="molecule type" value="Genomic_DNA"/>
</dbReference>
<dbReference type="EMBL" id="CP017606">
    <property type="protein sequence ID" value="ATW30005.1"/>
    <property type="molecule type" value="Genomic_DNA"/>
</dbReference>
<dbReference type="EMBL" id="CP017606">
    <property type="protein sequence ID" value="ATW29628.1"/>
    <property type="molecule type" value="Genomic_DNA"/>
</dbReference>
<evidence type="ECO:0000313" key="12">
    <source>
        <dbReference type="EMBL" id="ASV33927.1"/>
    </source>
</evidence>
<dbReference type="EMBL" id="CP017606">
    <property type="protein sequence ID" value="ATW30499.1"/>
    <property type="molecule type" value="Genomic_DNA"/>
</dbReference>
<evidence type="ECO:0000313" key="35">
    <source>
        <dbReference type="EMBL" id="ATW29952.1"/>
    </source>
</evidence>
<dbReference type="EMBL" id="CP017608">
    <property type="protein sequence ID" value="ATW30859.1"/>
    <property type="molecule type" value="Genomic_DNA"/>
</dbReference>
<evidence type="ECO:0000313" key="33">
    <source>
        <dbReference type="EMBL" id="ATW29893.1"/>
    </source>
</evidence>
<evidence type="ECO:0000313" key="53">
    <source>
        <dbReference type="EMBL" id="ATW30789.1"/>
    </source>
</evidence>
<dbReference type="EMBL" id="CP017606">
    <property type="protein sequence ID" value="ATW30131.1"/>
    <property type="molecule type" value="Genomic_DNA"/>
</dbReference>
<evidence type="ECO:0000313" key="49">
    <source>
        <dbReference type="EMBL" id="ATW30357.1"/>
    </source>
</evidence>
<evidence type="ECO:0000313" key="42">
    <source>
        <dbReference type="EMBL" id="ATW30126.1"/>
    </source>
</evidence>
<dbReference type="EMBL" id="CP017606">
    <property type="protein sequence ID" value="ATW30392.1"/>
    <property type="molecule type" value="Genomic_DNA"/>
</dbReference>
<evidence type="ECO:0000313" key="8">
    <source>
        <dbReference type="EMBL" id="ASV33390.1"/>
    </source>
</evidence>
<dbReference type="EMBL" id="CP017606">
    <property type="protein sequence ID" value="ATW30216.1"/>
    <property type="molecule type" value="Genomic_DNA"/>
</dbReference>
<reference evidence="58" key="1">
    <citation type="submission" date="2016-10" db="EMBL/GenBank/DDBJ databases">
        <authorList>
            <person name="Chevignon G."/>
        </authorList>
    </citation>
    <scope>NUCLEOTIDE SEQUENCE [LARGE SCALE GENOMIC DNA]</scope>
    <source>
        <strain evidence="58">A2C</strain>
        <plasmid evidence="58">phda2c.1</plasmid>
        <plasmid evidence="58">phda2c.2</plasmid>
        <plasmid evidence="58">phda2c.3</plasmid>
    </source>
</reference>
<dbReference type="EMBL" id="CP017606">
    <property type="protein sequence ID" value="ATW30126.1"/>
    <property type="molecule type" value="Genomic_DNA"/>
</dbReference>
<evidence type="ECO:0000313" key="9">
    <source>
        <dbReference type="EMBL" id="ASV33717.1"/>
    </source>
</evidence>
<evidence type="ECO:0000313" key="55">
    <source>
        <dbReference type="EMBL" id="ATW30869.1"/>
    </source>
</evidence>